<keyword evidence="4" id="KW-1185">Reference proteome</keyword>
<reference evidence="3 4" key="1">
    <citation type="submission" date="2016-11" db="EMBL/GenBank/DDBJ databases">
        <title>The macronuclear genome of Stentor coeruleus: a giant cell with tiny introns.</title>
        <authorList>
            <person name="Slabodnick M."/>
            <person name="Ruby J.G."/>
            <person name="Reiff S.B."/>
            <person name="Swart E.C."/>
            <person name="Gosai S."/>
            <person name="Prabakaran S."/>
            <person name="Witkowska E."/>
            <person name="Larue G.E."/>
            <person name="Fisher S."/>
            <person name="Freeman R.M."/>
            <person name="Gunawardena J."/>
            <person name="Chu W."/>
            <person name="Stover N.A."/>
            <person name="Gregory B.D."/>
            <person name="Nowacki M."/>
            <person name="Derisi J."/>
            <person name="Roy S.W."/>
            <person name="Marshall W.F."/>
            <person name="Sood P."/>
        </authorList>
    </citation>
    <scope>NUCLEOTIDE SEQUENCE [LARGE SCALE GENOMIC DNA]</scope>
    <source>
        <strain evidence="3">WM001</strain>
    </source>
</reference>
<feature type="compositionally biased region" description="Acidic residues" evidence="2">
    <location>
        <begin position="998"/>
        <end position="1017"/>
    </location>
</feature>
<feature type="region of interest" description="Disordered" evidence="2">
    <location>
        <begin position="1046"/>
        <end position="1184"/>
    </location>
</feature>
<evidence type="ECO:0000313" key="3">
    <source>
        <dbReference type="EMBL" id="OMJ92287.1"/>
    </source>
</evidence>
<evidence type="ECO:0000313" key="4">
    <source>
        <dbReference type="Proteomes" id="UP000187209"/>
    </source>
</evidence>
<feature type="compositionally biased region" description="Polar residues" evidence="2">
    <location>
        <begin position="14"/>
        <end position="32"/>
    </location>
</feature>
<evidence type="ECO:0000256" key="1">
    <source>
        <dbReference type="SAM" id="Coils"/>
    </source>
</evidence>
<feature type="compositionally biased region" description="Basic and acidic residues" evidence="2">
    <location>
        <begin position="1046"/>
        <end position="1092"/>
    </location>
</feature>
<evidence type="ECO:0008006" key="5">
    <source>
        <dbReference type="Google" id="ProtNLM"/>
    </source>
</evidence>
<keyword evidence="1" id="KW-0175">Coiled coil</keyword>
<sequence>MQVLKYPRNHRTFSSNGDYVDQDTSIQSNPKPNYSFIIRTKSTGKTKRSPGLSLKLKNVHNTKSRFSKIMPKKYSFDHEKLSDDHWASRLKVSIFEEENSKLKNRLAELTQIQEIESNKEAPKMKKKIRKLQNKLISFEDEYLTLKSNIKSSKITEYEKQIQDSLEEAKRLMYLLGKITSENPSMHFGEFEGHKSQISNELQLLRKENLHLNRLTTQALHDLDILKTKLSTLENHKQKKILKAKISKLKVQKLEVQKISDKQTEDFSIIKNDLTSKIFSQKEINNNKLYELDLNERRLIHQDKIINEMKQKLEMFKLASKAKRTQTFMSLKIREEVFTKLMNPPRLLVKIDQVLRKKKMIIAVFLSLIDKNNSGLMHTNAFIAGMKTYGLKIKQRHIKEISKLLGSDFTYIPLRKIEEMFDKYKYDNAYKSSSSEDEEPKGLKNRKNHVVAPVVMIPSEIKKEEAKPLPSPIKIIEKTLTVVSAYELTEILDEIKEKMYLSKLPKNKLVTALFGYDFDPDEGINIGALMDFLAKSHLNLKNEHNNWMLARFLLETEGLKTIKESEILKLKGTIRDFNRKLARILPDWEVFSDSEIDTFRNILNDQMMKNYKRILKAIEDIDKAQEKKIEFIRFQNLLRNLDINFSERMNFWIMMELGIKVKQDKFEYSSFLKKFDESEQNLNVKDNGFGKMNRSPRDSRGLIIIESLKSLVNRLNHTRNTCFFKVNDILTAEEFTSLLYKIDTVMPPNTVNAFINEFSVQKNVKSKEIDMKSFSRKLKEAGLEDFANEKMEIEKNDEDGRKNKAQNQVGEKEIEINDKKDDENIIENYMEKNEVKENEDKNEIMENQNKYDIEKNKDKNKENDEDVKKNDDVDVEKVIKKDENINDGKKDGNNEERKKDGNNEEDIKEENENYSVNDFEKDLENSYEKKMNQDLSGGVEKEVEKDIEKDMEKKLKKENEIACEDKKDYEVKEENNYEEDFYNEKEEENDYKEDFYNEKEEENDYKEDFYNEEEENDYKEDFYNEKIEENTFEEKNDLIQEVHENPKDLKEATNHKEEHKNDLWEKTEIHEPQIKKILSNEKPKLSKIYKSDDFSEEPEELSEIHDKNHQFSPKPLKNSPKSPISIPFSPHISESRFSTSSPDPHPHISLMQEPDEDIQPDSDIDNYDEKNEEHYSNSFASNKNNEKIMQHHTKNVTELEFVEYGIALGK</sequence>
<accession>A0A1R2CTF6</accession>
<feature type="compositionally biased region" description="Low complexity" evidence="2">
    <location>
        <begin position="1111"/>
        <end position="1131"/>
    </location>
</feature>
<name>A0A1R2CTF6_9CILI</name>
<feature type="compositionally biased region" description="Acidic residues" evidence="2">
    <location>
        <begin position="1152"/>
        <end position="1165"/>
    </location>
</feature>
<comment type="caution">
    <text evidence="3">The sequence shown here is derived from an EMBL/GenBank/DDBJ whole genome shotgun (WGS) entry which is preliminary data.</text>
</comment>
<proteinExistence type="predicted"/>
<feature type="region of interest" description="Disordered" evidence="2">
    <location>
        <begin position="14"/>
        <end position="34"/>
    </location>
</feature>
<protein>
    <recommendedName>
        <fullName evidence="5">EF-hand domain-containing protein</fullName>
    </recommendedName>
</protein>
<dbReference type="AlphaFoldDB" id="A0A1R2CTF6"/>
<organism evidence="3 4">
    <name type="scientific">Stentor coeruleus</name>
    <dbReference type="NCBI Taxonomy" id="5963"/>
    <lineage>
        <taxon>Eukaryota</taxon>
        <taxon>Sar</taxon>
        <taxon>Alveolata</taxon>
        <taxon>Ciliophora</taxon>
        <taxon>Postciliodesmatophora</taxon>
        <taxon>Heterotrichea</taxon>
        <taxon>Heterotrichida</taxon>
        <taxon>Stentoridae</taxon>
        <taxon>Stentor</taxon>
    </lineage>
</organism>
<feature type="compositionally biased region" description="Acidic residues" evidence="2">
    <location>
        <begin position="975"/>
        <end position="990"/>
    </location>
</feature>
<gene>
    <name evidence="3" type="ORF">SteCoe_4946</name>
</gene>
<feature type="compositionally biased region" description="Basic and acidic residues" evidence="2">
    <location>
        <begin position="809"/>
        <end position="901"/>
    </location>
</feature>
<dbReference type="EMBL" id="MPUH01000064">
    <property type="protein sequence ID" value="OMJ92287.1"/>
    <property type="molecule type" value="Genomic_DNA"/>
</dbReference>
<feature type="region of interest" description="Disordered" evidence="2">
    <location>
        <begin position="791"/>
        <end position="924"/>
    </location>
</feature>
<feature type="coiled-coil region" evidence="1">
    <location>
        <begin position="92"/>
        <end position="148"/>
    </location>
</feature>
<evidence type="ECO:0000256" key="2">
    <source>
        <dbReference type="SAM" id="MobiDB-lite"/>
    </source>
</evidence>
<dbReference type="Proteomes" id="UP000187209">
    <property type="component" value="Unassembled WGS sequence"/>
</dbReference>
<feature type="compositionally biased region" description="Basic and acidic residues" evidence="2">
    <location>
        <begin position="791"/>
        <end position="801"/>
    </location>
</feature>
<dbReference type="SUPFAM" id="SSF47473">
    <property type="entry name" value="EF-hand"/>
    <property type="match status" value="1"/>
</dbReference>
<feature type="region of interest" description="Disordered" evidence="2">
    <location>
        <begin position="973"/>
        <end position="1023"/>
    </location>
</feature>
<dbReference type="InterPro" id="IPR011992">
    <property type="entry name" value="EF-hand-dom_pair"/>
</dbReference>